<dbReference type="GO" id="GO:0006493">
    <property type="term" value="P:protein O-linked glycosylation"/>
    <property type="evidence" value="ECO:0007669"/>
    <property type="project" value="TreeGrafter"/>
</dbReference>
<evidence type="ECO:0000256" key="6">
    <source>
        <dbReference type="ARBA" id="ARBA00022968"/>
    </source>
</evidence>
<dbReference type="Pfam" id="PF01762">
    <property type="entry name" value="Galactosyl_T"/>
    <property type="match status" value="1"/>
</dbReference>
<evidence type="ECO:0000256" key="8">
    <source>
        <dbReference type="ARBA" id="ARBA00023034"/>
    </source>
</evidence>
<evidence type="ECO:0000256" key="7">
    <source>
        <dbReference type="ARBA" id="ARBA00022989"/>
    </source>
</evidence>
<sequence length="487" mass="53556">MSAEASGPFVLVGVMSSPKSKLLRQQQRRWRQKFSSGPTVRLVLGKTVFGTAERVDSLLAREQARHADLLFVDGREGLPHVGKVTEKSASWWQTIAERAPGYRFYCKCDDDAFIHHSRLDAVLRHVGAQLPGRAVYFGHVKWRGWEAFHRFQACGGGWGPAAKTWDDILFGAPLHGGGRAPACPHAAGPYPYMSGGMACMSAELARLLAADAEFAAFLAAARARNDAGTPCHSPAACARQPVATHMWHHEDAGVGFNVFRAVARANASAAIVPVTGHYNDAGVVERTASAFDAYWSSRALFVHGVKQPEQYLKMERRWTIGRPTPRLRMGCYPCTRNGYNVHQGAWTHARLPCRGSNHSFCDVDVASHFTCCGWPWLVPQARQLAIDTLRRFGGRLSLQEMGRRVREAARAQRVVERKGCVRDCLNLRLPPIASLAEEMERSGDVELSGGAGASEAERKVTLLVNKTLPFPPPLELWRPRPDGAPGP</sequence>
<evidence type="ECO:0000313" key="11">
    <source>
        <dbReference type="EMBL" id="KAL1526858.1"/>
    </source>
</evidence>
<evidence type="ECO:0000256" key="5">
    <source>
        <dbReference type="ARBA" id="ARBA00022692"/>
    </source>
</evidence>
<keyword evidence="7" id="KW-1133">Transmembrane helix</keyword>
<protein>
    <recommendedName>
        <fullName evidence="10">Hexosyltransferase</fullName>
        <ecNumber evidence="10">2.4.1.-</ecNumber>
    </recommendedName>
</protein>
<dbReference type="AlphaFoldDB" id="A0AB34K0S7"/>
<keyword evidence="12" id="KW-1185">Reference proteome</keyword>
<dbReference type="GO" id="GO:0016758">
    <property type="term" value="F:hexosyltransferase activity"/>
    <property type="evidence" value="ECO:0007669"/>
    <property type="project" value="InterPro"/>
</dbReference>
<comment type="similarity">
    <text evidence="2 10">Belongs to the glycosyltransferase 31 family.</text>
</comment>
<dbReference type="EMBL" id="JBGBPQ010000003">
    <property type="protein sequence ID" value="KAL1526858.1"/>
    <property type="molecule type" value="Genomic_DNA"/>
</dbReference>
<evidence type="ECO:0000313" key="12">
    <source>
        <dbReference type="Proteomes" id="UP001515480"/>
    </source>
</evidence>
<proteinExistence type="inferred from homology"/>
<keyword evidence="3 10" id="KW-0328">Glycosyltransferase</keyword>
<comment type="caution">
    <text evidence="11">The sequence shown here is derived from an EMBL/GenBank/DDBJ whole genome shotgun (WGS) entry which is preliminary data.</text>
</comment>
<dbReference type="PANTHER" id="PTHR11214:SF3">
    <property type="entry name" value="BETA-1,3-GALACTOSYLTRANSFERASE 6"/>
    <property type="match status" value="1"/>
</dbReference>
<comment type="subcellular location">
    <subcellularLocation>
        <location evidence="1 10">Golgi apparatus membrane</location>
        <topology evidence="1 10">Single-pass type II membrane protein</topology>
    </subcellularLocation>
</comment>
<dbReference type="EC" id="2.4.1.-" evidence="10"/>
<accession>A0AB34K0S7</accession>
<evidence type="ECO:0000256" key="4">
    <source>
        <dbReference type="ARBA" id="ARBA00022679"/>
    </source>
</evidence>
<dbReference type="InterPro" id="IPR002659">
    <property type="entry name" value="Glyco_trans_31"/>
</dbReference>
<keyword evidence="9" id="KW-0472">Membrane</keyword>
<dbReference type="Gene3D" id="3.90.550.50">
    <property type="match status" value="1"/>
</dbReference>
<dbReference type="PANTHER" id="PTHR11214">
    <property type="entry name" value="BETA-1,3-N-ACETYLGLUCOSAMINYLTRANSFERASE"/>
    <property type="match status" value="1"/>
</dbReference>
<reference evidence="11 12" key="1">
    <citation type="journal article" date="2024" name="Science">
        <title>Giant polyketide synthase enzymes in the biosynthesis of giant marine polyether toxins.</title>
        <authorList>
            <person name="Fallon T.R."/>
            <person name="Shende V.V."/>
            <person name="Wierzbicki I.H."/>
            <person name="Pendleton A.L."/>
            <person name="Watervoot N.F."/>
            <person name="Auber R.P."/>
            <person name="Gonzalez D.J."/>
            <person name="Wisecaver J.H."/>
            <person name="Moore B.S."/>
        </authorList>
    </citation>
    <scope>NUCLEOTIDE SEQUENCE [LARGE SCALE GENOMIC DNA]</scope>
    <source>
        <strain evidence="11 12">12B1</strain>
    </source>
</reference>
<dbReference type="Proteomes" id="UP001515480">
    <property type="component" value="Unassembled WGS sequence"/>
</dbReference>
<evidence type="ECO:0000256" key="3">
    <source>
        <dbReference type="ARBA" id="ARBA00022676"/>
    </source>
</evidence>
<organism evidence="11 12">
    <name type="scientific">Prymnesium parvum</name>
    <name type="common">Toxic golden alga</name>
    <dbReference type="NCBI Taxonomy" id="97485"/>
    <lineage>
        <taxon>Eukaryota</taxon>
        <taxon>Haptista</taxon>
        <taxon>Haptophyta</taxon>
        <taxon>Prymnesiophyceae</taxon>
        <taxon>Prymnesiales</taxon>
        <taxon>Prymnesiaceae</taxon>
        <taxon>Prymnesium</taxon>
    </lineage>
</organism>
<evidence type="ECO:0000256" key="9">
    <source>
        <dbReference type="ARBA" id="ARBA00023136"/>
    </source>
</evidence>
<name>A0AB34K0S7_PRYPA</name>
<keyword evidence="8 10" id="KW-0333">Golgi apparatus</keyword>
<evidence type="ECO:0000256" key="1">
    <source>
        <dbReference type="ARBA" id="ARBA00004323"/>
    </source>
</evidence>
<evidence type="ECO:0000256" key="2">
    <source>
        <dbReference type="ARBA" id="ARBA00008661"/>
    </source>
</evidence>
<dbReference type="GO" id="GO:0000139">
    <property type="term" value="C:Golgi membrane"/>
    <property type="evidence" value="ECO:0007669"/>
    <property type="project" value="UniProtKB-SubCell"/>
</dbReference>
<keyword evidence="4" id="KW-0808">Transferase</keyword>
<keyword evidence="5" id="KW-0812">Transmembrane</keyword>
<evidence type="ECO:0000256" key="10">
    <source>
        <dbReference type="RuleBase" id="RU363063"/>
    </source>
</evidence>
<keyword evidence="6" id="KW-0735">Signal-anchor</keyword>
<gene>
    <name evidence="11" type="ORF">AB1Y20_015549</name>
</gene>